<keyword evidence="2" id="KW-1185">Reference proteome</keyword>
<evidence type="ECO:0000313" key="2">
    <source>
        <dbReference type="Proteomes" id="UP001422074"/>
    </source>
</evidence>
<reference evidence="1 2" key="1">
    <citation type="submission" date="2024-05" db="EMBL/GenBank/DDBJ databases">
        <title>Sinomonas sp. nov., isolated from a waste landfill.</title>
        <authorList>
            <person name="Zhao Y."/>
        </authorList>
    </citation>
    <scope>NUCLEOTIDE SEQUENCE [LARGE SCALE GENOMIC DNA]</scope>
    <source>
        <strain evidence="1 2">CCTCC AB2014300</strain>
    </source>
</reference>
<dbReference type="PANTHER" id="PTHR38436">
    <property type="entry name" value="POLYKETIDE CYCLASE SNOAL-LIKE DOMAIN"/>
    <property type="match status" value="1"/>
</dbReference>
<sequence>MTTSLQGMGADAGGRTGAQQLVEEQLAAFNTHDPARFAAYYADEAVVVDPQYPEPLRGRSAVEEDAAAFIRAMPDLTATVTHIVAQGDSVAVEIRMTGTQTGPLALPDGEVPPTGRRIEQRFAAFSRLDASGRIAEEHRYYDLAGFAAQLGQGQEA</sequence>
<dbReference type="SUPFAM" id="SSF54427">
    <property type="entry name" value="NTF2-like"/>
    <property type="match status" value="1"/>
</dbReference>
<evidence type="ECO:0000313" key="1">
    <source>
        <dbReference type="EMBL" id="MEN2744039.1"/>
    </source>
</evidence>
<accession>A0ABU9WXX7</accession>
<dbReference type="Pfam" id="PF07366">
    <property type="entry name" value="SnoaL"/>
    <property type="match status" value="1"/>
</dbReference>
<protein>
    <submittedName>
        <fullName evidence="1">Nuclear transport factor 2 family protein</fullName>
    </submittedName>
</protein>
<dbReference type="InterPro" id="IPR032710">
    <property type="entry name" value="NTF2-like_dom_sf"/>
</dbReference>
<comment type="caution">
    <text evidence="1">The sequence shown here is derived from an EMBL/GenBank/DDBJ whole genome shotgun (WGS) entry which is preliminary data.</text>
</comment>
<dbReference type="EMBL" id="JBDFRB010000004">
    <property type="protein sequence ID" value="MEN2744039.1"/>
    <property type="molecule type" value="Genomic_DNA"/>
</dbReference>
<proteinExistence type="predicted"/>
<dbReference type="RefSeq" id="WP_345883797.1">
    <property type="nucleotide sequence ID" value="NZ_JBDFRB010000004.1"/>
</dbReference>
<dbReference type="InterPro" id="IPR009959">
    <property type="entry name" value="Cyclase_SnoaL-like"/>
</dbReference>
<name>A0ABU9WXX7_9MICC</name>
<organism evidence="1 2">
    <name type="scientific">Sinomonas halotolerans</name>
    <dbReference type="NCBI Taxonomy" id="1644133"/>
    <lineage>
        <taxon>Bacteria</taxon>
        <taxon>Bacillati</taxon>
        <taxon>Actinomycetota</taxon>
        <taxon>Actinomycetes</taxon>
        <taxon>Micrococcales</taxon>
        <taxon>Micrococcaceae</taxon>
        <taxon>Sinomonas</taxon>
    </lineage>
</organism>
<dbReference type="Proteomes" id="UP001422074">
    <property type="component" value="Unassembled WGS sequence"/>
</dbReference>
<dbReference type="Gene3D" id="3.10.450.50">
    <property type="match status" value="1"/>
</dbReference>
<dbReference type="PANTHER" id="PTHR38436:SF1">
    <property type="entry name" value="ESTER CYCLASE"/>
    <property type="match status" value="1"/>
</dbReference>
<gene>
    <name evidence="1" type="ORF">ABCQ75_05740</name>
</gene>